<dbReference type="InterPro" id="IPR029057">
    <property type="entry name" value="PRTase-like"/>
</dbReference>
<keyword evidence="7 10" id="KW-0479">Metal-binding</keyword>
<keyword evidence="13" id="KW-1185">Reference proteome</keyword>
<evidence type="ECO:0000256" key="7">
    <source>
        <dbReference type="HAMAP-Rule" id="MF_01931"/>
    </source>
</evidence>
<keyword evidence="6 7" id="KW-0315">Glutamine amidotransferase</keyword>
<evidence type="ECO:0000256" key="4">
    <source>
        <dbReference type="ARBA" id="ARBA00022679"/>
    </source>
</evidence>
<dbReference type="PIRSF" id="PIRSF000485">
    <property type="entry name" value="Amd_phspho_trans"/>
    <property type="match status" value="1"/>
</dbReference>
<dbReference type="GO" id="GO:0004044">
    <property type="term" value="F:amidophosphoribosyltransferase activity"/>
    <property type="evidence" value="ECO:0007669"/>
    <property type="project" value="UniProtKB-UniRule"/>
</dbReference>
<accession>A0A4Q1AWC9</accession>
<evidence type="ECO:0000256" key="8">
    <source>
        <dbReference type="PIRNR" id="PIRNR000485"/>
    </source>
</evidence>
<organism evidence="12 13">
    <name type="scientific">Halarcobacter mediterraneus</name>
    <dbReference type="NCBI Taxonomy" id="2023153"/>
    <lineage>
        <taxon>Bacteria</taxon>
        <taxon>Pseudomonadati</taxon>
        <taxon>Campylobacterota</taxon>
        <taxon>Epsilonproteobacteria</taxon>
        <taxon>Campylobacterales</taxon>
        <taxon>Arcobacteraceae</taxon>
        <taxon>Halarcobacter</taxon>
    </lineage>
</organism>
<evidence type="ECO:0000256" key="10">
    <source>
        <dbReference type="PIRSR" id="PIRSR000485-2"/>
    </source>
</evidence>
<dbReference type="Proteomes" id="UP000289718">
    <property type="component" value="Unassembled WGS sequence"/>
</dbReference>
<feature type="binding site" evidence="7 10">
    <location>
        <position position="351"/>
    </location>
    <ligand>
        <name>Mg(2+)</name>
        <dbReference type="ChEBI" id="CHEBI:18420"/>
    </ligand>
</feature>
<protein>
    <recommendedName>
        <fullName evidence="7">Amidophosphoribosyltransferase</fullName>
        <shortName evidence="7">ATase</shortName>
        <ecNumber evidence="7">2.4.2.14</ecNumber>
    </recommendedName>
    <alternativeName>
        <fullName evidence="7">Glutamine phosphoribosylpyrophosphate amidotransferase</fullName>
        <shortName evidence="7">GPATase</shortName>
    </alternativeName>
</protein>
<evidence type="ECO:0000313" key="12">
    <source>
        <dbReference type="EMBL" id="RXK13371.1"/>
    </source>
</evidence>
<dbReference type="Gene3D" id="3.40.50.2020">
    <property type="match status" value="1"/>
</dbReference>
<dbReference type="Gene3D" id="3.60.20.10">
    <property type="entry name" value="Glutamine Phosphoribosylpyrophosphate, subunit 1, domain 1"/>
    <property type="match status" value="1"/>
</dbReference>
<dbReference type="HAMAP" id="MF_01931">
    <property type="entry name" value="PurF"/>
    <property type="match status" value="1"/>
</dbReference>
<dbReference type="InterPro" id="IPR017932">
    <property type="entry name" value="GATase_2_dom"/>
</dbReference>
<feature type="active site" description="Nucleophile" evidence="7 9">
    <location>
        <position position="2"/>
    </location>
</feature>
<proteinExistence type="inferred from homology"/>
<evidence type="ECO:0000256" key="2">
    <source>
        <dbReference type="ARBA" id="ARBA00010138"/>
    </source>
</evidence>
<dbReference type="Pfam" id="PF13537">
    <property type="entry name" value="GATase_7"/>
    <property type="match status" value="1"/>
</dbReference>
<dbReference type="CDD" id="cd00715">
    <property type="entry name" value="GPATase_N"/>
    <property type="match status" value="1"/>
</dbReference>
<comment type="similarity">
    <text evidence="2 7 8">In the C-terminal section; belongs to the purine/pyrimidine phosphoribosyltransferase family.</text>
</comment>
<evidence type="ECO:0000256" key="3">
    <source>
        <dbReference type="ARBA" id="ARBA00022676"/>
    </source>
</evidence>
<dbReference type="InterPro" id="IPR005854">
    <property type="entry name" value="PurF"/>
</dbReference>
<evidence type="ECO:0000256" key="6">
    <source>
        <dbReference type="ARBA" id="ARBA00022962"/>
    </source>
</evidence>
<dbReference type="SUPFAM" id="SSF56235">
    <property type="entry name" value="N-terminal nucleophile aminohydrolases (Ntn hydrolases)"/>
    <property type="match status" value="1"/>
</dbReference>
<dbReference type="PROSITE" id="PS51278">
    <property type="entry name" value="GATASE_TYPE_2"/>
    <property type="match status" value="1"/>
</dbReference>
<comment type="function">
    <text evidence="7">Catalyzes the formation of phosphoribosylamine from phosphoribosylpyrophosphate (PRPP) and glutamine.</text>
</comment>
<dbReference type="CDD" id="cd06223">
    <property type="entry name" value="PRTases_typeI"/>
    <property type="match status" value="1"/>
</dbReference>
<reference evidence="12 13" key="1">
    <citation type="submission" date="2017-09" db="EMBL/GenBank/DDBJ databases">
        <title>Genomics of the genus Arcobacter.</title>
        <authorList>
            <person name="Perez-Cataluna A."/>
            <person name="Figueras M.J."/>
            <person name="Salas-Masso N."/>
        </authorList>
    </citation>
    <scope>NUCLEOTIDE SEQUENCE [LARGE SCALE GENOMIC DNA]</scope>
    <source>
        <strain evidence="12 13">F156-34</strain>
    </source>
</reference>
<dbReference type="OrthoDB" id="9801213at2"/>
<feature type="binding site" evidence="7 10">
    <location>
        <position position="288"/>
    </location>
    <ligand>
        <name>Mg(2+)</name>
        <dbReference type="ChEBI" id="CHEBI:18420"/>
    </ligand>
</feature>
<dbReference type="EC" id="2.4.2.14" evidence="7"/>
<dbReference type="Pfam" id="PF00156">
    <property type="entry name" value="Pribosyltran"/>
    <property type="match status" value="1"/>
</dbReference>
<dbReference type="PANTHER" id="PTHR11907">
    <property type="entry name" value="AMIDOPHOSPHORIBOSYLTRANSFERASE"/>
    <property type="match status" value="1"/>
</dbReference>
<comment type="catalytic activity">
    <reaction evidence="7 8">
        <text>5-phospho-beta-D-ribosylamine + L-glutamate + diphosphate = 5-phospho-alpha-D-ribose 1-diphosphate + L-glutamine + H2O</text>
        <dbReference type="Rhea" id="RHEA:14905"/>
        <dbReference type="ChEBI" id="CHEBI:15377"/>
        <dbReference type="ChEBI" id="CHEBI:29985"/>
        <dbReference type="ChEBI" id="CHEBI:33019"/>
        <dbReference type="ChEBI" id="CHEBI:58017"/>
        <dbReference type="ChEBI" id="CHEBI:58359"/>
        <dbReference type="ChEBI" id="CHEBI:58681"/>
        <dbReference type="EC" id="2.4.2.14"/>
    </reaction>
</comment>
<gene>
    <name evidence="7" type="primary">purF</name>
    <name evidence="12" type="ORF">CP965_06100</name>
</gene>
<keyword evidence="5 7" id="KW-0658">Purine biosynthesis</keyword>
<dbReference type="AlphaFoldDB" id="A0A4Q1AWC9"/>
<keyword evidence="7 10" id="KW-0460">Magnesium</keyword>
<dbReference type="RefSeq" id="WP_129061193.1">
    <property type="nucleotide sequence ID" value="NZ_NXIE01000002.1"/>
</dbReference>
<evidence type="ECO:0000256" key="1">
    <source>
        <dbReference type="ARBA" id="ARBA00005209"/>
    </source>
</evidence>
<comment type="pathway">
    <text evidence="1 7 8">Purine metabolism; IMP biosynthesis via de novo pathway; N(1)-(5-phospho-D-ribosyl)glycinamide from 5-phospho-alpha-D-ribose 1-diphosphate: step 1/2.</text>
</comment>
<keyword evidence="4 7" id="KW-0808">Transferase</keyword>
<dbReference type="InterPro" id="IPR000836">
    <property type="entry name" value="PRTase_dom"/>
</dbReference>
<dbReference type="InterPro" id="IPR035584">
    <property type="entry name" value="PurF_N"/>
</dbReference>
<dbReference type="SUPFAM" id="SSF53271">
    <property type="entry name" value="PRTase-like"/>
    <property type="match status" value="1"/>
</dbReference>
<dbReference type="GO" id="GO:0009113">
    <property type="term" value="P:purine nucleobase biosynthetic process"/>
    <property type="evidence" value="ECO:0007669"/>
    <property type="project" value="UniProtKB-UniRule"/>
</dbReference>
<comment type="caution">
    <text evidence="12">The sequence shown here is derived from an EMBL/GenBank/DDBJ whole genome shotgun (WGS) entry which is preliminary data.</text>
</comment>
<evidence type="ECO:0000259" key="11">
    <source>
        <dbReference type="PROSITE" id="PS51278"/>
    </source>
</evidence>
<evidence type="ECO:0000313" key="13">
    <source>
        <dbReference type="Proteomes" id="UP000289718"/>
    </source>
</evidence>
<feature type="domain" description="Glutamine amidotransferase type-2" evidence="11">
    <location>
        <begin position="2"/>
        <end position="221"/>
    </location>
</feature>
<comment type="caution">
    <text evidence="7">Lacks conserved residue(s) required for the propagation of feature annotation.</text>
</comment>
<comment type="cofactor">
    <cofactor evidence="7 10">
        <name>Mg(2+)</name>
        <dbReference type="ChEBI" id="CHEBI:18420"/>
    </cofactor>
    <text evidence="7 10">Binds 1 Mg(2+) ion per subunit.</text>
</comment>
<keyword evidence="3 7" id="KW-0328">Glycosyltransferase</keyword>
<evidence type="ECO:0000256" key="5">
    <source>
        <dbReference type="ARBA" id="ARBA00022755"/>
    </source>
</evidence>
<dbReference type="UniPathway" id="UPA00074">
    <property type="reaction ID" value="UER00124"/>
</dbReference>
<dbReference type="GO" id="GO:0006189">
    <property type="term" value="P:'de novo' IMP biosynthetic process"/>
    <property type="evidence" value="ECO:0007669"/>
    <property type="project" value="UniProtKB-UniRule"/>
</dbReference>
<name>A0A4Q1AWC9_9BACT</name>
<dbReference type="GO" id="GO:0000287">
    <property type="term" value="F:magnesium ion binding"/>
    <property type="evidence" value="ECO:0007669"/>
    <property type="project" value="UniProtKB-UniRule"/>
</dbReference>
<dbReference type="InterPro" id="IPR029055">
    <property type="entry name" value="Ntn_hydrolases_N"/>
</dbReference>
<sequence>MCAIVGIYGNDNAARLASLALFSMQHRGQEATGISSSCGGKIYTKKDRGLVSEVFNNEALEYLKGNMAIGHNRYSTAGGDSILDAQPVFAKYKLGEISIVHNGNLINKDQVRNELIEQGAIFQTGMDTENLIHLIAKNTKDRLRDRIREALDKTIGAYCFIIQSRSKQFVIRDRYGIRPLSLGRLKSGGYIVASETCAFDLVDADFIRDVKPGEMLIFAEGHDEPESIQLFEPEYRPCAFEYVYFARPDSVINGKNVYRTREDMGKTLAKNDVNNSIKADMVIPVPDSGVPAALGYAAQSGIPFEYGIIRNHYVGRTFIEPTQEMRNMKVKMKLSPMKSLITGKSLLVIDDSVVRGTTSKRIVKMLKEAGAKEVHFRVASPEIKFPCYYGIDTPNQDELISHRMTKDEICEYIEADTLEYLSIDDLKNSIGNDTNYALESFDGDYFVTK</sequence>
<feature type="binding site" evidence="7 10">
    <location>
        <position position="350"/>
    </location>
    <ligand>
        <name>Mg(2+)</name>
        <dbReference type="ChEBI" id="CHEBI:18420"/>
    </ligand>
</feature>
<dbReference type="NCBIfam" id="TIGR01134">
    <property type="entry name" value="purF"/>
    <property type="match status" value="1"/>
</dbReference>
<dbReference type="EMBL" id="NXIE01000002">
    <property type="protein sequence ID" value="RXK13371.1"/>
    <property type="molecule type" value="Genomic_DNA"/>
</dbReference>
<evidence type="ECO:0000256" key="9">
    <source>
        <dbReference type="PIRSR" id="PIRSR000485-1"/>
    </source>
</evidence>